<name>I4FRF9_MICAE</name>
<organism evidence="1 2">
    <name type="scientific">Microcystis aeruginosa PCC 9717</name>
    <dbReference type="NCBI Taxonomy" id="1160286"/>
    <lineage>
        <taxon>Bacteria</taxon>
        <taxon>Bacillati</taxon>
        <taxon>Cyanobacteriota</taxon>
        <taxon>Cyanophyceae</taxon>
        <taxon>Oscillatoriophycideae</taxon>
        <taxon>Chroococcales</taxon>
        <taxon>Microcystaceae</taxon>
        <taxon>Microcystis</taxon>
    </lineage>
</organism>
<evidence type="ECO:0000313" key="1">
    <source>
        <dbReference type="EMBL" id="CCH98234.1"/>
    </source>
</evidence>
<dbReference type="EMBL" id="CAII01000397">
    <property type="protein sequence ID" value="CCH98234.1"/>
    <property type="molecule type" value="Genomic_DNA"/>
</dbReference>
<evidence type="ECO:0000313" key="2">
    <source>
        <dbReference type="Proteomes" id="UP000003172"/>
    </source>
</evidence>
<dbReference type="Proteomes" id="UP000003172">
    <property type="component" value="Unassembled WGS sequence"/>
</dbReference>
<dbReference type="HOGENOM" id="CLU_2700591_0_0_3"/>
<sequence length="73" mass="8063">MASVSLAMDHIIQKTYRSFPHLLAFHTVAQAETFSISPPYRCLANGLDVSLYQFRAAPSPCLAWVGRIAPEKA</sequence>
<comment type="caution">
    <text evidence="1">The sequence shown here is derived from an EMBL/GenBank/DDBJ whole genome shotgun (WGS) entry which is preliminary data.</text>
</comment>
<gene>
    <name evidence="1" type="ORF">MICAB_4560022</name>
</gene>
<accession>I4FRF9</accession>
<reference evidence="1 2" key="1">
    <citation type="submission" date="2012-04" db="EMBL/GenBank/DDBJ databases">
        <authorList>
            <person name="Genoscope - CEA"/>
        </authorList>
    </citation>
    <scope>NUCLEOTIDE SEQUENCE [LARGE SCALE GENOMIC DNA]</scope>
    <source>
        <strain evidence="1 2">9717</strain>
    </source>
</reference>
<protein>
    <submittedName>
        <fullName evidence="1">Genome sequencing data, contig C243</fullName>
    </submittedName>
</protein>
<proteinExistence type="predicted"/>
<dbReference type="AlphaFoldDB" id="I4FRF9"/>